<dbReference type="OrthoDB" id="9802649at2"/>
<organism evidence="2 3">
    <name type="scientific">Vreelandella arcis</name>
    <dbReference type="NCBI Taxonomy" id="416873"/>
    <lineage>
        <taxon>Bacteria</taxon>
        <taxon>Pseudomonadati</taxon>
        <taxon>Pseudomonadota</taxon>
        <taxon>Gammaproteobacteria</taxon>
        <taxon>Oceanospirillales</taxon>
        <taxon>Halomonadaceae</taxon>
        <taxon>Vreelandella</taxon>
    </lineage>
</organism>
<dbReference type="STRING" id="416873.SAMN04487951_11940"/>
<dbReference type="InterPro" id="IPR029044">
    <property type="entry name" value="Nucleotide-diphossugar_trans"/>
</dbReference>
<dbReference type="Gene3D" id="3.90.550.10">
    <property type="entry name" value="Spore Coat Polysaccharide Biosynthesis Protein SpsA, Chain A"/>
    <property type="match status" value="1"/>
</dbReference>
<dbReference type="Proteomes" id="UP000199677">
    <property type="component" value="Unassembled WGS sequence"/>
</dbReference>
<dbReference type="EMBL" id="FNII01000019">
    <property type="protein sequence ID" value="SDO28988.1"/>
    <property type="molecule type" value="Genomic_DNA"/>
</dbReference>
<dbReference type="PANTHER" id="PTHR22916">
    <property type="entry name" value="GLYCOSYLTRANSFERASE"/>
    <property type="match status" value="1"/>
</dbReference>
<dbReference type="RefSeq" id="WP_089707871.1">
    <property type="nucleotide sequence ID" value="NZ_FNII01000019.1"/>
</dbReference>
<keyword evidence="3" id="KW-1185">Reference proteome</keyword>
<evidence type="ECO:0000313" key="3">
    <source>
        <dbReference type="Proteomes" id="UP000199677"/>
    </source>
</evidence>
<dbReference type="PANTHER" id="PTHR22916:SF3">
    <property type="entry name" value="UDP-GLCNAC:BETAGAL BETA-1,3-N-ACETYLGLUCOSAMINYLTRANSFERASE-LIKE PROTEIN 1"/>
    <property type="match status" value="1"/>
</dbReference>
<evidence type="ECO:0000259" key="1">
    <source>
        <dbReference type="Pfam" id="PF00535"/>
    </source>
</evidence>
<gene>
    <name evidence="2" type="ORF">SAMN04487951_11940</name>
</gene>
<keyword evidence="2" id="KW-0808">Transferase</keyword>
<feature type="domain" description="Glycosyltransferase 2-like" evidence="1">
    <location>
        <begin position="13"/>
        <end position="176"/>
    </location>
</feature>
<protein>
    <submittedName>
        <fullName evidence="2">Glycosyltransferase involved in cell wall bisynthesis</fullName>
    </submittedName>
</protein>
<dbReference type="Pfam" id="PF00535">
    <property type="entry name" value="Glycos_transf_2"/>
    <property type="match status" value="1"/>
</dbReference>
<dbReference type="InterPro" id="IPR001173">
    <property type="entry name" value="Glyco_trans_2-like"/>
</dbReference>
<accession>A0A1H0IC59</accession>
<sequence length="321" mass="36477">MKEEKIQLPLATFVLLAYNQEKYIREAIEGAFAQTYKPLEIILSDDCSTDSTFLIMQEMAESYGGTAKILLRQNYKNEGVASHFSSVVEIADGDYIVAAAGDDVSLATRCSDSLKLLIQDRSLNFVDVSAYEIDADGNEIDIKTTFEKGDIDLEQFIKRSPIGLSGAARTYRKEALRFFPPLNFSCPTEDTTSVLRCLMLGKGCLIEDRLLLRRHHDRNLSGEASMKTINLDAIERQYKSDINFLAQVGKINETKRKGLLTWAIKNIHWRKFSQDISNSSISLRKIIAIIFLEEDFSISEKVSISKLYLKFKLIRLYKIIR</sequence>
<dbReference type="GO" id="GO:0016758">
    <property type="term" value="F:hexosyltransferase activity"/>
    <property type="evidence" value="ECO:0007669"/>
    <property type="project" value="UniProtKB-ARBA"/>
</dbReference>
<dbReference type="SUPFAM" id="SSF53448">
    <property type="entry name" value="Nucleotide-diphospho-sugar transferases"/>
    <property type="match status" value="1"/>
</dbReference>
<reference evidence="3" key="1">
    <citation type="submission" date="2016-10" db="EMBL/GenBank/DDBJ databases">
        <authorList>
            <person name="Varghese N."/>
            <person name="Submissions S."/>
        </authorList>
    </citation>
    <scope>NUCLEOTIDE SEQUENCE [LARGE SCALE GENOMIC DNA]</scope>
    <source>
        <strain evidence="3">CGMCC 1.6494</strain>
    </source>
</reference>
<dbReference type="AlphaFoldDB" id="A0A1H0IC59"/>
<evidence type="ECO:0000313" key="2">
    <source>
        <dbReference type="EMBL" id="SDO28988.1"/>
    </source>
</evidence>
<name>A0A1H0IC59_9GAMM</name>
<proteinExistence type="predicted"/>